<reference evidence="2" key="1">
    <citation type="submission" date="2020-09" db="EMBL/GenBank/DDBJ databases">
        <title>Genome-Enabled Discovery of Anthraquinone Biosynthesis in Senna tora.</title>
        <authorList>
            <person name="Kang S.-H."/>
            <person name="Pandey R.P."/>
            <person name="Lee C.-M."/>
            <person name="Sim J.-S."/>
            <person name="Jeong J.-T."/>
            <person name="Choi B.-S."/>
            <person name="Jung M."/>
            <person name="Ginzburg D."/>
            <person name="Zhao K."/>
            <person name="Won S.Y."/>
            <person name="Oh T.-J."/>
            <person name="Yu Y."/>
            <person name="Kim N.-H."/>
            <person name="Lee O.R."/>
            <person name="Lee T.-H."/>
            <person name="Bashyal P."/>
            <person name="Kim T.-S."/>
            <person name="Lee W.-H."/>
            <person name="Kawkins C."/>
            <person name="Kim C.-K."/>
            <person name="Kim J.S."/>
            <person name="Ahn B.O."/>
            <person name="Rhee S.Y."/>
            <person name="Sohng J.K."/>
        </authorList>
    </citation>
    <scope>NUCLEOTIDE SEQUENCE</scope>
    <source>
        <tissue evidence="2">Leaf</tissue>
    </source>
</reference>
<gene>
    <name evidence="2" type="ORF">G2W53_033876</name>
</gene>
<comment type="caution">
    <text evidence="2">The sequence shown here is derived from an EMBL/GenBank/DDBJ whole genome shotgun (WGS) entry which is preliminary data.</text>
</comment>
<name>A0A834W7D8_9FABA</name>
<dbReference type="EMBL" id="JAAIUW010000010">
    <property type="protein sequence ID" value="KAF7812900.1"/>
    <property type="molecule type" value="Genomic_DNA"/>
</dbReference>
<evidence type="ECO:0000256" key="1">
    <source>
        <dbReference type="SAM" id="MobiDB-lite"/>
    </source>
</evidence>
<evidence type="ECO:0000313" key="2">
    <source>
        <dbReference type="EMBL" id="KAF7812900.1"/>
    </source>
</evidence>
<evidence type="ECO:0000313" key="3">
    <source>
        <dbReference type="Proteomes" id="UP000634136"/>
    </source>
</evidence>
<feature type="compositionally biased region" description="Polar residues" evidence="1">
    <location>
        <begin position="55"/>
        <end position="69"/>
    </location>
</feature>
<feature type="compositionally biased region" description="Low complexity" evidence="1">
    <location>
        <begin position="102"/>
        <end position="113"/>
    </location>
</feature>
<organism evidence="2 3">
    <name type="scientific">Senna tora</name>
    <dbReference type="NCBI Taxonomy" id="362788"/>
    <lineage>
        <taxon>Eukaryota</taxon>
        <taxon>Viridiplantae</taxon>
        <taxon>Streptophyta</taxon>
        <taxon>Embryophyta</taxon>
        <taxon>Tracheophyta</taxon>
        <taxon>Spermatophyta</taxon>
        <taxon>Magnoliopsida</taxon>
        <taxon>eudicotyledons</taxon>
        <taxon>Gunneridae</taxon>
        <taxon>Pentapetalae</taxon>
        <taxon>rosids</taxon>
        <taxon>fabids</taxon>
        <taxon>Fabales</taxon>
        <taxon>Fabaceae</taxon>
        <taxon>Caesalpinioideae</taxon>
        <taxon>Cassia clade</taxon>
        <taxon>Senna</taxon>
    </lineage>
</organism>
<dbReference type="AlphaFoldDB" id="A0A834W7D8"/>
<accession>A0A834W7D8</accession>
<protein>
    <submittedName>
        <fullName evidence="2">Uncharacterized protein</fullName>
    </submittedName>
</protein>
<dbReference type="Proteomes" id="UP000634136">
    <property type="component" value="Unassembled WGS sequence"/>
</dbReference>
<feature type="compositionally biased region" description="Polar residues" evidence="1">
    <location>
        <begin position="114"/>
        <end position="129"/>
    </location>
</feature>
<feature type="region of interest" description="Disordered" evidence="1">
    <location>
        <begin position="47"/>
        <end position="129"/>
    </location>
</feature>
<proteinExistence type="predicted"/>
<sequence>MQCDNFYGKSLPCSLLILICIKDRNRVRKLALWTFWNHKSLTRVTPRFRAKEQKPTSSVTQLSQNSRNLESPLIQRKNKNRRGSENLPATRGDERRKKRGTPETTASTPETTTWQNGDEVQAVANPNLS</sequence>
<keyword evidence="3" id="KW-1185">Reference proteome</keyword>